<sequence>MPTNFSQFDNTQDNNANDPTSLEQSSKQMASALQATQPIYATRQLPRTLNKFDLFTFSALTTLYMSPIILASAAGYSALIYWILASLCILPYIMVARWLSSRTATRDEQYSWVALLGSAQWGTIARLFLWLWCLFTIMSSLVGCLIILQLYAAYIFQAPIDEFGALICFMGIIVILSFLPLHKLKGILLGMLILSIALLLIAGLTGYWWVLNGHPPMTSLSTLQLAPNNIGFFGVALGG</sequence>
<dbReference type="AlphaFoldDB" id="A0A8J3I4R4"/>
<gene>
    <name evidence="3" type="ORF">KSX_84000</name>
</gene>
<evidence type="ECO:0000313" key="3">
    <source>
        <dbReference type="EMBL" id="GHO50237.1"/>
    </source>
</evidence>
<feature type="transmembrane region" description="Helical" evidence="2">
    <location>
        <begin position="79"/>
        <end position="99"/>
    </location>
</feature>
<comment type="caution">
    <text evidence="3">The sequence shown here is derived from an EMBL/GenBank/DDBJ whole genome shotgun (WGS) entry which is preliminary data.</text>
</comment>
<feature type="transmembrane region" description="Helical" evidence="2">
    <location>
        <begin position="163"/>
        <end position="181"/>
    </location>
</feature>
<feature type="transmembrane region" description="Helical" evidence="2">
    <location>
        <begin position="127"/>
        <end position="151"/>
    </location>
</feature>
<protein>
    <submittedName>
        <fullName evidence="3">Uncharacterized protein</fullName>
    </submittedName>
</protein>
<dbReference type="EMBL" id="BNJF01000007">
    <property type="protein sequence ID" value="GHO50237.1"/>
    <property type="molecule type" value="Genomic_DNA"/>
</dbReference>
<dbReference type="Proteomes" id="UP000612362">
    <property type="component" value="Unassembled WGS sequence"/>
</dbReference>
<evidence type="ECO:0000256" key="2">
    <source>
        <dbReference type="SAM" id="Phobius"/>
    </source>
</evidence>
<feature type="transmembrane region" description="Helical" evidence="2">
    <location>
        <begin position="188"/>
        <end position="210"/>
    </location>
</feature>
<evidence type="ECO:0000313" key="4">
    <source>
        <dbReference type="Proteomes" id="UP000612362"/>
    </source>
</evidence>
<keyword evidence="2" id="KW-0472">Membrane</keyword>
<evidence type="ECO:0000256" key="1">
    <source>
        <dbReference type="SAM" id="MobiDB-lite"/>
    </source>
</evidence>
<keyword evidence="2" id="KW-1133">Transmembrane helix</keyword>
<feature type="transmembrane region" description="Helical" evidence="2">
    <location>
        <begin position="52"/>
        <end position="73"/>
    </location>
</feature>
<proteinExistence type="predicted"/>
<accession>A0A8J3I4R4</accession>
<dbReference type="Gene3D" id="1.20.1740.10">
    <property type="entry name" value="Amino acid/polyamine transporter I"/>
    <property type="match status" value="1"/>
</dbReference>
<organism evidence="3 4">
    <name type="scientific">Ktedonospora formicarum</name>
    <dbReference type="NCBI Taxonomy" id="2778364"/>
    <lineage>
        <taxon>Bacteria</taxon>
        <taxon>Bacillati</taxon>
        <taxon>Chloroflexota</taxon>
        <taxon>Ktedonobacteria</taxon>
        <taxon>Ktedonobacterales</taxon>
        <taxon>Ktedonobacteraceae</taxon>
        <taxon>Ktedonospora</taxon>
    </lineage>
</organism>
<keyword evidence="2" id="KW-0812">Transmembrane</keyword>
<name>A0A8J3I4R4_9CHLR</name>
<reference evidence="3" key="1">
    <citation type="submission" date="2020-10" db="EMBL/GenBank/DDBJ databases">
        <title>Taxonomic study of unclassified bacteria belonging to the class Ktedonobacteria.</title>
        <authorList>
            <person name="Yabe S."/>
            <person name="Wang C.M."/>
            <person name="Zheng Y."/>
            <person name="Sakai Y."/>
            <person name="Cavaletti L."/>
            <person name="Monciardini P."/>
            <person name="Donadio S."/>
        </authorList>
    </citation>
    <scope>NUCLEOTIDE SEQUENCE</scope>
    <source>
        <strain evidence="3">SOSP1-1</strain>
    </source>
</reference>
<keyword evidence="4" id="KW-1185">Reference proteome</keyword>
<dbReference type="RefSeq" id="WP_220199288.1">
    <property type="nucleotide sequence ID" value="NZ_BNJF01000007.1"/>
</dbReference>
<feature type="region of interest" description="Disordered" evidence="1">
    <location>
        <begin position="1"/>
        <end position="23"/>
    </location>
</feature>